<dbReference type="Proteomes" id="UP000183257">
    <property type="component" value="Unassembled WGS sequence"/>
</dbReference>
<dbReference type="RefSeq" id="WP_084639236.1">
    <property type="nucleotide sequence ID" value="NZ_FPIY01000004.1"/>
</dbReference>
<feature type="signal peptide" evidence="1">
    <location>
        <begin position="1"/>
        <end position="21"/>
    </location>
</feature>
<keyword evidence="3" id="KW-1185">Reference proteome</keyword>
<protein>
    <recommendedName>
        <fullName evidence="4">Lipoprotein</fullName>
    </recommendedName>
</protein>
<proteinExistence type="predicted"/>
<feature type="chain" id="PRO_5013108948" description="Lipoprotein" evidence="1">
    <location>
        <begin position="22"/>
        <end position="101"/>
    </location>
</feature>
<dbReference type="STRING" id="76595.SAMN05660313_02625"/>
<accession>A0A1K1QHW9</accession>
<organism evidence="2 3">
    <name type="scientific">Cellulophaga fucicola</name>
    <dbReference type="NCBI Taxonomy" id="76595"/>
    <lineage>
        <taxon>Bacteria</taxon>
        <taxon>Pseudomonadati</taxon>
        <taxon>Bacteroidota</taxon>
        <taxon>Flavobacteriia</taxon>
        <taxon>Flavobacteriales</taxon>
        <taxon>Flavobacteriaceae</taxon>
        <taxon>Cellulophaga</taxon>
    </lineage>
</organism>
<keyword evidence="1" id="KW-0732">Signal</keyword>
<evidence type="ECO:0000313" key="3">
    <source>
        <dbReference type="Proteomes" id="UP000183257"/>
    </source>
</evidence>
<evidence type="ECO:0008006" key="4">
    <source>
        <dbReference type="Google" id="ProtNLM"/>
    </source>
</evidence>
<evidence type="ECO:0000256" key="1">
    <source>
        <dbReference type="SAM" id="SignalP"/>
    </source>
</evidence>
<dbReference type="AlphaFoldDB" id="A0A1K1QHW9"/>
<sequence>MKKILSAILLLSLLISCGQKKGSTQTVTNIDTIRIKKDLLKITKTQNSRNYKNIKTLNSIASYIKVELAKVCDSTTYQEYKVENETYKMSLALLAQNIKND</sequence>
<evidence type="ECO:0000313" key="2">
    <source>
        <dbReference type="EMBL" id="SFW59300.1"/>
    </source>
</evidence>
<gene>
    <name evidence="2" type="ORF">SAMN05660313_02625</name>
</gene>
<dbReference type="PROSITE" id="PS51257">
    <property type="entry name" value="PROKAR_LIPOPROTEIN"/>
    <property type="match status" value="1"/>
</dbReference>
<name>A0A1K1QHW9_9FLAO</name>
<reference evidence="3" key="1">
    <citation type="submission" date="2016-11" db="EMBL/GenBank/DDBJ databases">
        <authorList>
            <person name="Varghese N."/>
            <person name="Submissions S."/>
        </authorList>
    </citation>
    <scope>NUCLEOTIDE SEQUENCE [LARGE SCALE GENOMIC DNA]</scope>
    <source>
        <strain evidence="3">DSM 24786</strain>
    </source>
</reference>
<dbReference type="EMBL" id="FPIY01000004">
    <property type="protein sequence ID" value="SFW59300.1"/>
    <property type="molecule type" value="Genomic_DNA"/>
</dbReference>